<dbReference type="PANTHER" id="PTHR36174:SF1">
    <property type="entry name" value="LIPID II:GLYCINE GLYCYLTRANSFERASE"/>
    <property type="match status" value="1"/>
</dbReference>
<dbReference type="InterPro" id="IPR050644">
    <property type="entry name" value="PG_Glycine_Bridge_Synth"/>
</dbReference>
<evidence type="ECO:0000256" key="1">
    <source>
        <dbReference type="ARBA" id="ARBA00009943"/>
    </source>
</evidence>
<dbReference type="AlphaFoldDB" id="A0A1G1WX81"/>
<keyword evidence="6" id="KW-0961">Cell wall biogenesis/degradation</keyword>
<keyword evidence="2" id="KW-0808">Transferase</keyword>
<dbReference type="GO" id="GO:0016755">
    <property type="term" value="F:aminoacyltransferase activity"/>
    <property type="evidence" value="ECO:0007669"/>
    <property type="project" value="InterPro"/>
</dbReference>
<evidence type="ECO:0000313" key="7">
    <source>
        <dbReference type="EMBL" id="OGY32304.1"/>
    </source>
</evidence>
<evidence type="ECO:0000313" key="8">
    <source>
        <dbReference type="Proteomes" id="UP000179279"/>
    </source>
</evidence>
<dbReference type="PANTHER" id="PTHR36174">
    <property type="entry name" value="LIPID II:GLYCINE GLYCYLTRANSFERASE"/>
    <property type="match status" value="1"/>
</dbReference>
<keyword evidence="3" id="KW-0133">Cell shape</keyword>
<proteinExistence type="inferred from homology"/>
<dbReference type="EMBL" id="MHDA01000020">
    <property type="protein sequence ID" value="OGY32304.1"/>
    <property type="molecule type" value="Genomic_DNA"/>
</dbReference>
<keyword evidence="5" id="KW-0012">Acyltransferase</keyword>
<dbReference type="GO" id="GO:0008360">
    <property type="term" value="P:regulation of cell shape"/>
    <property type="evidence" value="ECO:0007669"/>
    <property type="project" value="UniProtKB-KW"/>
</dbReference>
<reference evidence="7 8" key="1">
    <citation type="journal article" date="2016" name="Nat. Commun.">
        <title>Thousands of microbial genomes shed light on interconnected biogeochemical processes in an aquifer system.</title>
        <authorList>
            <person name="Anantharaman K."/>
            <person name="Brown C.T."/>
            <person name="Hug L.A."/>
            <person name="Sharon I."/>
            <person name="Castelle C.J."/>
            <person name="Probst A.J."/>
            <person name="Thomas B.C."/>
            <person name="Singh A."/>
            <person name="Wilkins M.J."/>
            <person name="Karaoz U."/>
            <person name="Brodie E.L."/>
            <person name="Williams K.H."/>
            <person name="Hubbard S.S."/>
            <person name="Banfield J.F."/>
        </authorList>
    </citation>
    <scope>NUCLEOTIDE SEQUENCE [LARGE SCALE GENOMIC DNA]</scope>
</reference>
<evidence type="ECO:0000256" key="6">
    <source>
        <dbReference type="ARBA" id="ARBA00023316"/>
    </source>
</evidence>
<sequence length="348" mass="39861">MISISLIEDKKAWEEFVLDYEENAGKLLGGIFLESWAWGQFQKKLGKEIHRLGVYDGKRLVGISLLYLQKAKTGSFIYTPAGPIFLKWDKKLFTKWLEFTASFAREKEATFLRIEPKVVSTVAGKLLKEAGFVKAAAYTQPKCTAVIDLTKTEAELLAEASDSTRYNIRASVRKGVSVREGSSKEIQVFVNLLKETAQRKSLTLPIEKDYHKVQFDNLYREGLMRLFIAEAEREALGAALVLFYGNSAYYLHAANSLRKRQLRASYPLVWHCILESKKKGLKWFDFWGVSQTENPNDPWAGVTSFKLSFGAERVCFDSSYDLPLKSSYLLTKAVETWRKPIRKIFRFR</sequence>
<protein>
    <recommendedName>
        <fullName evidence="9">BioF2-like acetyltransferase domain-containing protein</fullName>
    </recommendedName>
</protein>
<evidence type="ECO:0000256" key="3">
    <source>
        <dbReference type="ARBA" id="ARBA00022960"/>
    </source>
</evidence>
<evidence type="ECO:0000256" key="5">
    <source>
        <dbReference type="ARBA" id="ARBA00023315"/>
    </source>
</evidence>
<dbReference type="PROSITE" id="PS51191">
    <property type="entry name" value="FEMABX"/>
    <property type="match status" value="1"/>
</dbReference>
<accession>A0A1G1WX81</accession>
<gene>
    <name evidence="7" type="ORF">A3A57_01540</name>
</gene>
<evidence type="ECO:0000256" key="2">
    <source>
        <dbReference type="ARBA" id="ARBA00022679"/>
    </source>
</evidence>
<dbReference type="Proteomes" id="UP000179279">
    <property type="component" value="Unassembled WGS sequence"/>
</dbReference>
<keyword evidence="4" id="KW-0573">Peptidoglycan synthesis</keyword>
<organism evidence="7 8">
    <name type="scientific">Candidatus Woykebacteria bacterium RIFCSPLOWO2_01_FULL_41_12</name>
    <dbReference type="NCBI Taxonomy" id="1802604"/>
    <lineage>
        <taxon>Bacteria</taxon>
        <taxon>Candidatus Woykeibacteriota</taxon>
    </lineage>
</organism>
<dbReference type="SUPFAM" id="SSF55729">
    <property type="entry name" value="Acyl-CoA N-acyltransferases (Nat)"/>
    <property type="match status" value="2"/>
</dbReference>
<dbReference type="Gene3D" id="3.40.630.30">
    <property type="match status" value="2"/>
</dbReference>
<comment type="caution">
    <text evidence="7">The sequence shown here is derived from an EMBL/GenBank/DDBJ whole genome shotgun (WGS) entry which is preliminary data.</text>
</comment>
<evidence type="ECO:0000256" key="4">
    <source>
        <dbReference type="ARBA" id="ARBA00022984"/>
    </source>
</evidence>
<dbReference type="GO" id="GO:0071555">
    <property type="term" value="P:cell wall organization"/>
    <property type="evidence" value="ECO:0007669"/>
    <property type="project" value="UniProtKB-KW"/>
</dbReference>
<comment type="similarity">
    <text evidence="1">Belongs to the FemABX family.</text>
</comment>
<dbReference type="InterPro" id="IPR016181">
    <property type="entry name" value="Acyl_CoA_acyltransferase"/>
</dbReference>
<name>A0A1G1WX81_9BACT</name>
<dbReference type="InterPro" id="IPR003447">
    <property type="entry name" value="FEMABX"/>
</dbReference>
<dbReference type="GO" id="GO:0009252">
    <property type="term" value="P:peptidoglycan biosynthetic process"/>
    <property type="evidence" value="ECO:0007669"/>
    <property type="project" value="UniProtKB-KW"/>
</dbReference>
<evidence type="ECO:0008006" key="9">
    <source>
        <dbReference type="Google" id="ProtNLM"/>
    </source>
</evidence>
<dbReference type="Pfam" id="PF02388">
    <property type="entry name" value="FemAB"/>
    <property type="match status" value="2"/>
</dbReference>